<dbReference type="InterPro" id="IPR016484">
    <property type="entry name" value="GTPase_Der"/>
</dbReference>
<comment type="function">
    <text evidence="8 10">GTPase that plays an essential role in the late steps of ribosome biogenesis.</text>
</comment>
<keyword evidence="5 8" id="KW-0547">Nucleotide-binding</keyword>
<evidence type="ECO:0000256" key="10">
    <source>
        <dbReference type="RuleBase" id="RU004481"/>
    </source>
</evidence>
<feature type="binding site" evidence="8">
    <location>
        <begin position="296"/>
        <end position="299"/>
    </location>
    <ligand>
        <name>GTP</name>
        <dbReference type="ChEBI" id="CHEBI:37565"/>
        <label>2</label>
    </ligand>
</feature>
<evidence type="ECO:0000256" key="2">
    <source>
        <dbReference type="ARBA" id="ARBA00020953"/>
    </source>
</evidence>
<dbReference type="Pfam" id="PF14714">
    <property type="entry name" value="KH_dom-like"/>
    <property type="match status" value="1"/>
</dbReference>
<evidence type="ECO:0000256" key="11">
    <source>
        <dbReference type="SAM" id="MobiDB-lite"/>
    </source>
</evidence>
<name>A0ABU5F3G9_9BACT</name>
<feature type="binding site" evidence="8">
    <location>
        <begin position="184"/>
        <end position="191"/>
    </location>
    <ligand>
        <name>GTP</name>
        <dbReference type="ChEBI" id="CHEBI:37565"/>
        <label>2</label>
    </ligand>
</feature>
<dbReference type="PANTHER" id="PTHR43834:SF6">
    <property type="entry name" value="GTPASE DER"/>
    <property type="match status" value="1"/>
</dbReference>
<dbReference type="SUPFAM" id="SSF52540">
    <property type="entry name" value="P-loop containing nucleoside triphosphate hydrolases"/>
    <property type="match status" value="2"/>
</dbReference>
<dbReference type="Gene3D" id="3.30.300.20">
    <property type="match status" value="1"/>
</dbReference>
<organism evidence="13 14">
    <name type="scientific">Gemmata algarum</name>
    <dbReference type="NCBI Taxonomy" id="2975278"/>
    <lineage>
        <taxon>Bacteria</taxon>
        <taxon>Pseudomonadati</taxon>
        <taxon>Planctomycetota</taxon>
        <taxon>Planctomycetia</taxon>
        <taxon>Gemmatales</taxon>
        <taxon>Gemmataceae</taxon>
        <taxon>Gemmata</taxon>
    </lineage>
</organism>
<reference evidence="14" key="1">
    <citation type="journal article" date="2023" name="Mar. Drugs">
        <title>Gemmata algarum, a Novel Planctomycete Isolated from an Algal Mat, Displays Antimicrobial Activity.</title>
        <authorList>
            <person name="Kumar G."/>
            <person name="Kallscheuer N."/>
            <person name="Kashif M."/>
            <person name="Ahamad S."/>
            <person name="Jagadeeshwari U."/>
            <person name="Pannikurungottu S."/>
            <person name="Haufschild T."/>
            <person name="Kabuu M."/>
            <person name="Sasikala C."/>
            <person name="Jogler C."/>
            <person name="Ramana C."/>
        </authorList>
    </citation>
    <scope>NUCLEOTIDE SEQUENCE [LARGE SCALE GENOMIC DNA]</scope>
    <source>
        <strain evidence="14">JC673</strain>
    </source>
</reference>
<evidence type="ECO:0000256" key="8">
    <source>
        <dbReference type="HAMAP-Rule" id="MF_00195"/>
    </source>
</evidence>
<dbReference type="InterPro" id="IPR032859">
    <property type="entry name" value="KH_dom-like"/>
</dbReference>
<evidence type="ECO:0000256" key="9">
    <source>
        <dbReference type="PROSITE-ProRule" id="PRU01049"/>
    </source>
</evidence>
<proteinExistence type="inferred from homology"/>
<dbReference type="Pfam" id="PF01926">
    <property type="entry name" value="MMR_HSR1"/>
    <property type="match status" value="2"/>
</dbReference>
<protein>
    <recommendedName>
        <fullName evidence="2 8">GTPase Der</fullName>
    </recommendedName>
    <alternativeName>
        <fullName evidence="7 8">GTP-binding protein EngA</fullName>
    </alternativeName>
</protein>
<dbReference type="InterPro" id="IPR006073">
    <property type="entry name" value="GTP-bd"/>
</dbReference>
<evidence type="ECO:0000256" key="1">
    <source>
        <dbReference type="ARBA" id="ARBA00008279"/>
    </source>
</evidence>
<dbReference type="Gene3D" id="3.40.50.300">
    <property type="entry name" value="P-loop containing nucleotide triphosphate hydrolases"/>
    <property type="match status" value="2"/>
</dbReference>
<dbReference type="PRINTS" id="PR00326">
    <property type="entry name" value="GTP1OBG"/>
</dbReference>
<dbReference type="EMBL" id="JAXBLV010000191">
    <property type="protein sequence ID" value="MDY3561287.1"/>
    <property type="molecule type" value="Genomic_DNA"/>
</dbReference>
<feature type="binding site" evidence="8">
    <location>
        <begin position="231"/>
        <end position="235"/>
    </location>
    <ligand>
        <name>GTP</name>
        <dbReference type="ChEBI" id="CHEBI:37565"/>
        <label>2</label>
    </ligand>
</feature>
<dbReference type="InterPro" id="IPR015946">
    <property type="entry name" value="KH_dom-like_a/b"/>
</dbReference>
<dbReference type="CDD" id="cd01894">
    <property type="entry name" value="EngA1"/>
    <property type="match status" value="1"/>
</dbReference>
<feature type="domain" description="EngA-type G" evidence="12">
    <location>
        <begin position="178"/>
        <end position="352"/>
    </location>
</feature>
<evidence type="ECO:0000256" key="4">
    <source>
        <dbReference type="ARBA" id="ARBA00022737"/>
    </source>
</evidence>
<sequence>MALPLVAIVGRPNVGKSSLFNWLAGRRISIVDPTAGVTRDRVSTVVEYGGRVWDLMDTGGIGIVDVDDLSADVERQIQFAIESAAVVVFMVDIREGIVPLDEDVAARLRTINKPVILVANKADTAKLGEQAGEFNRLGYGEPLCVSADQKLGKDELFEAIVARLPPDTGEVAPAEPALMLAIVGRRNAGKSTFINSLAGGERVIVSEIPGTTRDSVDVRIERDGKSYVAIDTAGVRKTAKMGTNIEFYSNHRAQRSVRRADVVMHFFDARHRVSRVDKQLAEYVVEENKPAIFVVNKWDLVKDGMTTEEMAEYMRKMFPMLDHVPIAFITAKDGKNVLRVLQLAVQLHKQAAVRVGTGDLNRVIRAAMEASPPPMAGSKTPKVFYATQIGINPPTIVLFTNGPELFEQTYVRYLTKTLRDTFPFPEVAIKVVLRAKGEGGRRAADEEPVAEMSDADEEVPIVRAPRPAPPEPVEESEPEPAPRPRKKSRGSETWDF</sequence>
<dbReference type="InterPro" id="IPR031166">
    <property type="entry name" value="G_ENGA"/>
</dbReference>
<dbReference type="Proteomes" id="UP001272242">
    <property type="component" value="Unassembled WGS sequence"/>
</dbReference>
<keyword evidence="3 8" id="KW-0690">Ribosome biogenesis</keyword>
<evidence type="ECO:0000256" key="7">
    <source>
        <dbReference type="ARBA" id="ARBA00032345"/>
    </source>
</evidence>
<dbReference type="NCBIfam" id="TIGR00231">
    <property type="entry name" value="small_GTP"/>
    <property type="match status" value="2"/>
</dbReference>
<dbReference type="NCBIfam" id="TIGR03594">
    <property type="entry name" value="GTPase_EngA"/>
    <property type="match status" value="1"/>
</dbReference>
<evidence type="ECO:0000259" key="12">
    <source>
        <dbReference type="PROSITE" id="PS51712"/>
    </source>
</evidence>
<keyword evidence="14" id="KW-1185">Reference proteome</keyword>
<comment type="caution">
    <text evidence="13">The sequence shown here is derived from an EMBL/GenBank/DDBJ whole genome shotgun (WGS) entry which is preliminary data.</text>
</comment>
<dbReference type="GO" id="GO:0016787">
    <property type="term" value="F:hydrolase activity"/>
    <property type="evidence" value="ECO:0007669"/>
    <property type="project" value="UniProtKB-KW"/>
</dbReference>
<evidence type="ECO:0000256" key="6">
    <source>
        <dbReference type="ARBA" id="ARBA00023134"/>
    </source>
</evidence>
<dbReference type="InterPro" id="IPR027417">
    <property type="entry name" value="P-loop_NTPase"/>
</dbReference>
<dbReference type="PIRSF" id="PIRSF006485">
    <property type="entry name" value="GTP-binding_EngA"/>
    <property type="match status" value="1"/>
</dbReference>
<dbReference type="PROSITE" id="PS51712">
    <property type="entry name" value="G_ENGA"/>
    <property type="match status" value="2"/>
</dbReference>
<dbReference type="CDD" id="cd01895">
    <property type="entry name" value="EngA2"/>
    <property type="match status" value="1"/>
</dbReference>
<feature type="binding site" evidence="8">
    <location>
        <begin position="120"/>
        <end position="123"/>
    </location>
    <ligand>
        <name>GTP</name>
        <dbReference type="ChEBI" id="CHEBI:37565"/>
        <label>1</label>
    </ligand>
</feature>
<evidence type="ECO:0000256" key="5">
    <source>
        <dbReference type="ARBA" id="ARBA00022741"/>
    </source>
</evidence>
<dbReference type="HAMAP" id="MF_00195">
    <property type="entry name" value="GTPase_Der"/>
    <property type="match status" value="1"/>
</dbReference>
<keyword evidence="4 10" id="KW-0677">Repeat</keyword>
<evidence type="ECO:0000313" key="13">
    <source>
        <dbReference type="EMBL" id="MDY3561287.1"/>
    </source>
</evidence>
<evidence type="ECO:0000256" key="3">
    <source>
        <dbReference type="ARBA" id="ARBA00022517"/>
    </source>
</evidence>
<dbReference type="PANTHER" id="PTHR43834">
    <property type="entry name" value="GTPASE DER"/>
    <property type="match status" value="1"/>
</dbReference>
<keyword evidence="13" id="KW-0378">Hydrolase</keyword>
<dbReference type="InterPro" id="IPR005225">
    <property type="entry name" value="Small_GTP-bd"/>
</dbReference>
<feature type="binding site" evidence="8">
    <location>
        <begin position="10"/>
        <end position="17"/>
    </location>
    <ligand>
        <name>GTP</name>
        <dbReference type="ChEBI" id="CHEBI:37565"/>
        <label>1</label>
    </ligand>
</feature>
<feature type="binding site" evidence="8">
    <location>
        <begin position="57"/>
        <end position="61"/>
    </location>
    <ligand>
        <name>GTP</name>
        <dbReference type="ChEBI" id="CHEBI:37565"/>
        <label>1</label>
    </ligand>
</feature>
<comment type="subunit">
    <text evidence="8">Associates with the 50S ribosomal subunit.</text>
</comment>
<accession>A0ABU5F3G9</accession>
<comment type="similarity">
    <text evidence="1 8 9 10">Belongs to the TRAFAC class TrmE-Era-EngA-EngB-Septin-like GTPase superfamily. EngA (Der) GTPase family.</text>
</comment>
<feature type="region of interest" description="Disordered" evidence="11">
    <location>
        <begin position="437"/>
        <end position="496"/>
    </location>
</feature>
<evidence type="ECO:0000313" key="14">
    <source>
        <dbReference type="Proteomes" id="UP001272242"/>
    </source>
</evidence>
<feature type="compositionally biased region" description="Acidic residues" evidence="11">
    <location>
        <begin position="446"/>
        <end position="459"/>
    </location>
</feature>
<feature type="domain" description="EngA-type G" evidence="12">
    <location>
        <begin position="4"/>
        <end position="168"/>
    </location>
</feature>
<gene>
    <name evidence="8 13" type="primary">der</name>
    <name evidence="13" type="ORF">R5W23_002564</name>
</gene>
<keyword evidence="6 8" id="KW-0342">GTP-binding</keyword>
<dbReference type="RefSeq" id="WP_320687724.1">
    <property type="nucleotide sequence ID" value="NZ_JAXBLV010000191.1"/>
</dbReference>